<dbReference type="HOGENOM" id="CLU_2514327_0_0_1"/>
<dbReference type="AlphaFoldDB" id="C4JVX0"/>
<gene>
    <name evidence="3" type="ORF">UREG_06712</name>
</gene>
<sequence length="85" mass="8968">MQALPSLEISLEFSQSGMDHKRSPGGGRPNWDTTGLPVRGTAPTKLGHCGAATPMDSLHRVRLFFFLFLGAAGANGLLRVGFDGA</sequence>
<evidence type="ECO:0000256" key="2">
    <source>
        <dbReference type="SAM" id="Phobius"/>
    </source>
</evidence>
<dbReference type="EMBL" id="CH476618">
    <property type="protein sequence ID" value="EEP81847.1"/>
    <property type="molecule type" value="Genomic_DNA"/>
</dbReference>
<proteinExistence type="predicted"/>
<dbReference type="KEGG" id="ure:UREG_06712"/>
<dbReference type="Proteomes" id="UP000002058">
    <property type="component" value="Unassembled WGS sequence"/>
</dbReference>
<evidence type="ECO:0000313" key="3">
    <source>
        <dbReference type="EMBL" id="EEP81847.1"/>
    </source>
</evidence>
<keyword evidence="4" id="KW-1185">Reference proteome</keyword>
<dbReference type="VEuPathDB" id="FungiDB:UREG_06712"/>
<dbReference type="RefSeq" id="XP_002583745.1">
    <property type="nucleotide sequence ID" value="XM_002583699.1"/>
</dbReference>
<reference evidence="4" key="1">
    <citation type="journal article" date="2009" name="Genome Res.">
        <title>Comparative genomic analyses of the human fungal pathogens Coccidioides and their relatives.</title>
        <authorList>
            <person name="Sharpton T.J."/>
            <person name="Stajich J.E."/>
            <person name="Rounsley S.D."/>
            <person name="Gardner M.J."/>
            <person name="Wortman J.R."/>
            <person name="Jordar V.S."/>
            <person name="Maiti R."/>
            <person name="Kodira C.D."/>
            <person name="Neafsey D.E."/>
            <person name="Zeng Q."/>
            <person name="Hung C.-Y."/>
            <person name="McMahan C."/>
            <person name="Muszewska A."/>
            <person name="Grynberg M."/>
            <person name="Mandel M.A."/>
            <person name="Kellner E.M."/>
            <person name="Barker B.M."/>
            <person name="Galgiani J.N."/>
            <person name="Orbach M.J."/>
            <person name="Kirkland T.N."/>
            <person name="Cole G.T."/>
            <person name="Henn M.R."/>
            <person name="Birren B.W."/>
            <person name="Taylor J.W."/>
        </authorList>
    </citation>
    <scope>NUCLEOTIDE SEQUENCE [LARGE SCALE GENOMIC DNA]</scope>
    <source>
        <strain evidence="4">UAMH 1704</strain>
    </source>
</reference>
<organism evidence="3 4">
    <name type="scientific">Uncinocarpus reesii (strain UAMH 1704)</name>
    <dbReference type="NCBI Taxonomy" id="336963"/>
    <lineage>
        <taxon>Eukaryota</taxon>
        <taxon>Fungi</taxon>
        <taxon>Dikarya</taxon>
        <taxon>Ascomycota</taxon>
        <taxon>Pezizomycotina</taxon>
        <taxon>Eurotiomycetes</taxon>
        <taxon>Eurotiomycetidae</taxon>
        <taxon>Onygenales</taxon>
        <taxon>Onygenaceae</taxon>
        <taxon>Uncinocarpus</taxon>
    </lineage>
</organism>
<name>C4JVX0_UNCRE</name>
<keyword evidence="2" id="KW-1133">Transmembrane helix</keyword>
<dbReference type="InParanoid" id="C4JVX0"/>
<accession>C4JVX0</accession>
<feature type="region of interest" description="Disordered" evidence="1">
    <location>
        <begin position="1"/>
        <end position="39"/>
    </location>
</feature>
<keyword evidence="2" id="KW-0472">Membrane</keyword>
<dbReference type="GeneID" id="8442900"/>
<protein>
    <submittedName>
        <fullName evidence="3">Uncharacterized protein</fullName>
    </submittedName>
</protein>
<evidence type="ECO:0000256" key="1">
    <source>
        <dbReference type="SAM" id="MobiDB-lite"/>
    </source>
</evidence>
<feature type="transmembrane region" description="Helical" evidence="2">
    <location>
        <begin position="63"/>
        <end position="82"/>
    </location>
</feature>
<evidence type="ECO:0000313" key="4">
    <source>
        <dbReference type="Proteomes" id="UP000002058"/>
    </source>
</evidence>
<keyword evidence="2" id="KW-0812">Transmembrane</keyword>